<evidence type="ECO:0000256" key="5">
    <source>
        <dbReference type="ARBA" id="ARBA00023267"/>
    </source>
</evidence>
<dbReference type="PANTHER" id="PTHR18866:SF33">
    <property type="entry name" value="METHYLCROTONOYL-COA CARBOXYLASE SUBUNIT ALPHA, MITOCHONDRIAL-RELATED"/>
    <property type="match status" value="1"/>
</dbReference>
<dbReference type="AlphaFoldDB" id="A0A168DV62"/>
<feature type="domain" description="ATP-grasp" evidence="7">
    <location>
        <begin position="154"/>
        <end position="323"/>
    </location>
</feature>
<evidence type="ECO:0000256" key="6">
    <source>
        <dbReference type="PROSITE-ProRule" id="PRU00409"/>
    </source>
</evidence>
<gene>
    <name evidence="9" type="ORF">AAP_00408</name>
</gene>
<evidence type="ECO:0000313" key="10">
    <source>
        <dbReference type="Proteomes" id="UP000242877"/>
    </source>
</evidence>
<dbReference type="InterPro" id="IPR005481">
    <property type="entry name" value="BC-like_N"/>
</dbReference>
<proteinExistence type="predicted"/>
<dbReference type="Pfam" id="PF00289">
    <property type="entry name" value="Biotin_carb_N"/>
    <property type="match status" value="1"/>
</dbReference>
<feature type="domain" description="Biotin carboxylation" evidence="8">
    <location>
        <begin position="37"/>
        <end position="325"/>
    </location>
</feature>
<evidence type="ECO:0000313" key="9">
    <source>
        <dbReference type="EMBL" id="KZZ98147.1"/>
    </source>
</evidence>
<evidence type="ECO:0000256" key="2">
    <source>
        <dbReference type="ARBA" id="ARBA00022598"/>
    </source>
</evidence>
<dbReference type="GO" id="GO:0005524">
    <property type="term" value="F:ATP binding"/>
    <property type="evidence" value="ECO:0007669"/>
    <property type="project" value="UniProtKB-UniRule"/>
</dbReference>
<comment type="cofactor">
    <cofactor evidence="1">
        <name>biotin</name>
        <dbReference type="ChEBI" id="CHEBI:57586"/>
    </cofactor>
</comment>
<dbReference type="Gene3D" id="3.30.470.20">
    <property type="entry name" value="ATP-grasp fold, B domain"/>
    <property type="match status" value="1"/>
</dbReference>
<keyword evidence="2" id="KW-0436">Ligase</keyword>
<dbReference type="GO" id="GO:0005739">
    <property type="term" value="C:mitochondrion"/>
    <property type="evidence" value="ECO:0007669"/>
    <property type="project" value="TreeGrafter"/>
</dbReference>
<name>A0A168DV62_9EURO</name>
<dbReference type="SUPFAM" id="SSF56059">
    <property type="entry name" value="Glutathione synthetase ATP-binding domain-like"/>
    <property type="match status" value="1"/>
</dbReference>
<dbReference type="GO" id="GO:0004485">
    <property type="term" value="F:methylcrotonoyl-CoA carboxylase activity"/>
    <property type="evidence" value="ECO:0007669"/>
    <property type="project" value="TreeGrafter"/>
</dbReference>
<dbReference type="InterPro" id="IPR050856">
    <property type="entry name" value="Biotin_carboxylase_complex"/>
</dbReference>
<dbReference type="OrthoDB" id="196847at2759"/>
<evidence type="ECO:0000259" key="7">
    <source>
        <dbReference type="PROSITE" id="PS50975"/>
    </source>
</evidence>
<protein>
    <submittedName>
        <fullName evidence="9">Carbamoyl-phosphate synthetase, large subunit, ATP-binding protein</fullName>
    </submittedName>
</protein>
<dbReference type="PROSITE" id="PS50975">
    <property type="entry name" value="ATP_GRASP"/>
    <property type="match status" value="1"/>
</dbReference>
<dbReference type="PROSITE" id="PS50979">
    <property type="entry name" value="BC"/>
    <property type="match status" value="1"/>
</dbReference>
<dbReference type="GO" id="GO:0046872">
    <property type="term" value="F:metal ion binding"/>
    <property type="evidence" value="ECO:0007669"/>
    <property type="project" value="InterPro"/>
</dbReference>
<comment type="caution">
    <text evidence="9">The sequence shown here is derived from an EMBL/GenBank/DDBJ whole genome shotgun (WGS) entry which is preliminary data.</text>
</comment>
<dbReference type="FunFam" id="3.30.1490.20:FF:000003">
    <property type="entry name" value="acetyl-CoA carboxylase isoform X1"/>
    <property type="match status" value="1"/>
</dbReference>
<evidence type="ECO:0000256" key="4">
    <source>
        <dbReference type="ARBA" id="ARBA00022840"/>
    </source>
</evidence>
<keyword evidence="3 6" id="KW-0547">Nucleotide-binding</keyword>
<organism evidence="9 10">
    <name type="scientific">Ascosphaera apis ARSEF 7405</name>
    <dbReference type="NCBI Taxonomy" id="392613"/>
    <lineage>
        <taxon>Eukaryota</taxon>
        <taxon>Fungi</taxon>
        <taxon>Dikarya</taxon>
        <taxon>Ascomycota</taxon>
        <taxon>Pezizomycotina</taxon>
        <taxon>Eurotiomycetes</taxon>
        <taxon>Eurotiomycetidae</taxon>
        <taxon>Onygenales</taxon>
        <taxon>Ascosphaeraceae</taxon>
        <taxon>Ascosphaera</taxon>
    </lineage>
</organism>
<keyword evidence="4 6" id="KW-0067">ATP-binding</keyword>
<sequence length="325" mass="35258">MRRFMKSGLPACQPSLLSNLALRRCFATSAQQSPGKKLESILIANRGEIALRVARTAAQHGIGVSTLYTTPDEHSQHAFASHNAFNLGDDTAGYLDGKRIIEIAKREGCDAVHPGYGFLSENADFARMCTEAGLIFIGPSSKAIEEMGDKSRSKEIMNSAGVQCVPGYHGTNQDASFLASRASEIGYPILIKAVKGGGGKGMRIAFSESEFESQLISAKSEARGAFGPENDAVLIERYITQPRHVEVQVFADLHGNVVALGERDCSVQRRHQKILEESPAPNLSPELRKDLWQKARAAARAVNYCGAGTVEFILDNETGSSFLWK</sequence>
<reference evidence="9 10" key="1">
    <citation type="journal article" date="2016" name="Genome Biol. Evol.">
        <title>Divergent and convergent evolution of fungal pathogenicity.</title>
        <authorList>
            <person name="Shang Y."/>
            <person name="Xiao G."/>
            <person name="Zheng P."/>
            <person name="Cen K."/>
            <person name="Zhan S."/>
            <person name="Wang C."/>
        </authorList>
    </citation>
    <scope>NUCLEOTIDE SEQUENCE [LARGE SCALE GENOMIC DNA]</scope>
    <source>
        <strain evidence="9 10">ARSEF 7405</strain>
    </source>
</reference>
<dbReference type="InterPro" id="IPR011761">
    <property type="entry name" value="ATP-grasp"/>
</dbReference>
<evidence type="ECO:0000256" key="1">
    <source>
        <dbReference type="ARBA" id="ARBA00001953"/>
    </source>
</evidence>
<keyword evidence="10" id="KW-1185">Reference proteome</keyword>
<dbReference type="VEuPathDB" id="FungiDB:AAP_00408"/>
<dbReference type="Proteomes" id="UP000242877">
    <property type="component" value="Unassembled WGS sequence"/>
</dbReference>
<evidence type="ECO:0000259" key="8">
    <source>
        <dbReference type="PROSITE" id="PS50979"/>
    </source>
</evidence>
<dbReference type="EMBL" id="AZGZ01000001">
    <property type="protein sequence ID" value="KZZ98147.1"/>
    <property type="molecule type" value="Genomic_DNA"/>
</dbReference>
<dbReference type="PANTHER" id="PTHR18866">
    <property type="entry name" value="CARBOXYLASE:PYRUVATE/ACETYL-COA/PROPIONYL-COA CARBOXYLASE"/>
    <property type="match status" value="1"/>
</dbReference>
<dbReference type="SUPFAM" id="SSF52440">
    <property type="entry name" value="PreATP-grasp domain"/>
    <property type="match status" value="1"/>
</dbReference>
<dbReference type="Pfam" id="PF02786">
    <property type="entry name" value="CPSase_L_D2"/>
    <property type="match status" value="1"/>
</dbReference>
<evidence type="ECO:0000256" key="3">
    <source>
        <dbReference type="ARBA" id="ARBA00022741"/>
    </source>
</evidence>
<dbReference type="InterPro" id="IPR005479">
    <property type="entry name" value="CPAse_ATP-bd"/>
</dbReference>
<dbReference type="InterPro" id="IPR016185">
    <property type="entry name" value="PreATP-grasp_dom_sf"/>
</dbReference>
<dbReference type="InterPro" id="IPR011764">
    <property type="entry name" value="Biotin_carboxylation_dom"/>
</dbReference>
<accession>A0A168DV62</accession>
<keyword evidence="5" id="KW-0092">Biotin</keyword>